<evidence type="ECO:0000313" key="1">
    <source>
        <dbReference type="EMBL" id="KAI9386362.1"/>
    </source>
</evidence>
<gene>
    <name evidence="1" type="ORF">POPTR_010G014250v4</name>
</gene>
<dbReference type="EMBL" id="CM009299">
    <property type="protein sequence ID" value="KAI9386362.1"/>
    <property type="molecule type" value="Genomic_DNA"/>
</dbReference>
<reference evidence="1 2" key="1">
    <citation type="journal article" date="2006" name="Science">
        <title>The genome of black cottonwood, Populus trichocarpa (Torr. &amp; Gray).</title>
        <authorList>
            <person name="Tuskan G.A."/>
            <person name="Difazio S."/>
            <person name="Jansson S."/>
            <person name="Bohlmann J."/>
            <person name="Grigoriev I."/>
            <person name="Hellsten U."/>
            <person name="Putnam N."/>
            <person name="Ralph S."/>
            <person name="Rombauts S."/>
            <person name="Salamov A."/>
            <person name="Schein J."/>
            <person name="Sterck L."/>
            <person name="Aerts A."/>
            <person name="Bhalerao R.R."/>
            <person name="Bhalerao R.P."/>
            <person name="Blaudez D."/>
            <person name="Boerjan W."/>
            <person name="Brun A."/>
            <person name="Brunner A."/>
            <person name="Busov V."/>
            <person name="Campbell M."/>
            <person name="Carlson J."/>
            <person name="Chalot M."/>
            <person name="Chapman J."/>
            <person name="Chen G.L."/>
            <person name="Cooper D."/>
            <person name="Coutinho P.M."/>
            <person name="Couturier J."/>
            <person name="Covert S."/>
            <person name="Cronk Q."/>
            <person name="Cunningham R."/>
            <person name="Davis J."/>
            <person name="Degroeve S."/>
            <person name="Dejardin A."/>
            <person name="Depamphilis C."/>
            <person name="Detter J."/>
            <person name="Dirks B."/>
            <person name="Dubchak I."/>
            <person name="Duplessis S."/>
            <person name="Ehlting J."/>
            <person name="Ellis B."/>
            <person name="Gendler K."/>
            <person name="Goodstein D."/>
            <person name="Gribskov M."/>
            <person name="Grimwood J."/>
            <person name="Groover A."/>
            <person name="Gunter L."/>
            <person name="Hamberger B."/>
            <person name="Heinze B."/>
            <person name="Helariutta Y."/>
            <person name="Henrissat B."/>
            <person name="Holligan D."/>
            <person name="Holt R."/>
            <person name="Huang W."/>
            <person name="Islam-Faridi N."/>
            <person name="Jones S."/>
            <person name="Jones-Rhoades M."/>
            <person name="Jorgensen R."/>
            <person name="Joshi C."/>
            <person name="Kangasjarvi J."/>
            <person name="Karlsson J."/>
            <person name="Kelleher C."/>
            <person name="Kirkpatrick R."/>
            <person name="Kirst M."/>
            <person name="Kohler A."/>
            <person name="Kalluri U."/>
            <person name="Larimer F."/>
            <person name="Leebens-Mack J."/>
            <person name="Leple J.C."/>
            <person name="Locascio P."/>
            <person name="Lou Y."/>
            <person name="Lucas S."/>
            <person name="Martin F."/>
            <person name="Montanini B."/>
            <person name="Napoli C."/>
            <person name="Nelson D.R."/>
            <person name="Nelson C."/>
            <person name="Nieminen K."/>
            <person name="Nilsson O."/>
            <person name="Pereda V."/>
            <person name="Peter G."/>
            <person name="Philippe R."/>
            <person name="Pilate G."/>
            <person name="Poliakov A."/>
            <person name="Razumovskaya J."/>
            <person name="Richardson P."/>
            <person name="Rinaldi C."/>
            <person name="Ritland K."/>
            <person name="Rouze P."/>
            <person name="Ryaboy D."/>
            <person name="Schmutz J."/>
            <person name="Schrader J."/>
            <person name="Segerman B."/>
            <person name="Shin H."/>
            <person name="Siddiqui A."/>
            <person name="Sterky F."/>
            <person name="Terry A."/>
            <person name="Tsai C.J."/>
            <person name="Uberbacher E."/>
            <person name="Unneberg P."/>
            <person name="Vahala J."/>
            <person name="Wall K."/>
            <person name="Wessler S."/>
            <person name="Yang G."/>
            <person name="Yin T."/>
            <person name="Douglas C."/>
            <person name="Marra M."/>
            <person name="Sandberg G."/>
            <person name="Van de Peer Y."/>
            <person name="Rokhsar D."/>
        </authorList>
    </citation>
    <scope>NUCLEOTIDE SEQUENCE [LARGE SCALE GENOMIC DNA]</scope>
    <source>
        <strain evidence="2">cv. Nisqually</strain>
    </source>
</reference>
<protein>
    <submittedName>
        <fullName evidence="1">Uncharacterized protein</fullName>
    </submittedName>
</protein>
<comment type="caution">
    <text evidence="1">The sequence shown here is derived from an EMBL/GenBank/DDBJ whole genome shotgun (WGS) entry which is preliminary data.</text>
</comment>
<name>A0ACC0SAY7_POPTR</name>
<keyword evidence="2" id="KW-1185">Reference proteome</keyword>
<sequence>MSESEDILSQPSDSNQLIDDLTCSNLNVHSAKKSQRSKNFSQEDDCLLVSVWLNTSKDPITGVEQQTKQFWARVQISISSRWQEINREVGKFVGFVTQIENRQQSGMTEESRINNARQMYASCVGKRFQLKHCWVILRKEPKWQFERASPHQRSNKKQKKSCQCKFGFINSIYP</sequence>
<organism evidence="1 2">
    <name type="scientific">Populus trichocarpa</name>
    <name type="common">Western balsam poplar</name>
    <name type="synonym">Populus balsamifera subsp. trichocarpa</name>
    <dbReference type="NCBI Taxonomy" id="3694"/>
    <lineage>
        <taxon>Eukaryota</taxon>
        <taxon>Viridiplantae</taxon>
        <taxon>Streptophyta</taxon>
        <taxon>Embryophyta</taxon>
        <taxon>Tracheophyta</taxon>
        <taxon>Spermatophyta</taxon>
        <taxon>Magnoliopsida</taxon>
        <taxon>eudicotyledons</taxon>
        <taxon>Gunneridae</taxon>
        <taxon>Pentapetalae</taxon>
        <taxon>rosids</taxon>
        <taxon>fabids</taxon>
        <taxon>Malpighiales</taxon>
        <taxon>Salicaceae</taxon>
        <taxon>Saliceae</taxon>
        <taxon>Populus</taxon>
    </lineage>
</organism>
<accession>A0ACC0SAY7</accession>
<dbReference type="Proteomes" id="UP000006729">
    <property type="component" value="Chromosome 10"/>
</dbReference>
<evidence type="ECO:0000313" key="2">
    <source>
        <dbReference type="Proteomes" id="UP000006729"/>
    </source>
</evidence>
<proteinExistence type="predicted"/>